<keyword evidence="3" id="KW-0597">Phosphoprotein</keyword>
<feature type="transmembrane region" description="Helical" evidence="9">
    <location>
        <begin position="301"/>
        <end position="319"/>
    </location>
</feature>
<dbReference type="EMBL" id="BBPI01000060">
    <property type="protein sequence ID" value="GAM01371.1"/>
    <property type="molecule type" value="Genomic_DNA"/>
</dbReference>
<dbReference type="eggNOG" id="COG0474">
    <property type="taxonomic scope" value="Bacteria"/>
</dbReference>
<accession>A0A0A1W8D6</accession>
<dbReference type="InterPro" id="IPR023298">
    <property type="entry name" value="ATPase_P-typ_TM_dom_sf"/>
</dbReference>
<dbReference type="SUPFAM" id="SSF81665">
    <property type="entry name" value="Calcium ATPase, transmembrane domain M"/>
    <property type="match status" value="1"/>
</dbReference>
<dbReference type="InterPro" id="IPR001757">
    <property type="entry name" value="P_typ_ATPase"/>
</dbReference>
<evidence type="ECO:0000256" key="2">
    <source>
        <dbReference type="ARBA" id="ARBA00022475"/>
    </source>
</evidence>
<feature type="transmembrane region" description="Helical" evidence="9">
    <location>
        <begin position="240"/>
        <end position="259"/>
    </location>
</feature>
<dbReference type="PRINTS" id="PR01836">
    <property type="entry name" value="MGATPASE"/>
</dbReference>
<gene>
    <name evidence="11" type="ORF">SP5_060_00770</name>
</gene>
<evidence type="ECO:0000256" key="4">
    <source>
        <dbReference type="ARBA" id="ARBA00022692"/>
    </source>
</evidence>
<protein>
    <submittedName>
        <fullName evidence="11">Putative magnesium-importing ATPase</fullName>
    </submittedName>
</protein>
<evidence type="ECO:0000313" key="11">
    <source>
        <dbReference type="EMBL" id="GAM01371.1"/>
    </source>
</evidence>
<dbReference type="PANTHER" id="PTHR24093">
    <property type="entry name" value="CATION TRANSPORTING ATPASE"/>
    <property type="match status" value="1"/>
</dbReference>
<dbReference type="InterPro" id="IPR006415">
    <property type="entry name" value="P-type_ATPase_IIIB"/>
</dbReference>
<organism evidence="11 12">
    <name type="scientific">Sphingomonas parapaucimobilis NBRC 15100</name>
    <dbReference type="NCBI Taxonomy" id="1219049"/>
    <lineage>
        <taxon>Bacteria</taxon>
        <taxon>Pseudomonadati</taxon>
        <taxon>Pseudomonadota</taxon>
        <taxon>Alphaproteobacteria</taxon>
        <taxon>Sphingomonadales</taxon>
        <taxon>Sphingomonadaceae</taxon>
        <taxon>Sphingomonas</taxon>
    </lineage>
</organism>
<comment type="caution">
    <text evidence="11">The sequence shown here is derived from an EMBL/GenBank/DDBJ whole genome shotgun (WGS) entry which is preliminary data.</text>
</comment>
<dbReference type="InterPro" id="IPR023214">
    <property type="entry name" value="HAD_sf"/>
</dbReference>
<keyword evidence="2" id="KW-1003">Cell membrane</keyword>
<dbReference type="AlphaFoldDB" id="A0A0A1W8D6"/>
<keyword evidence="5" id="KW-0479">Metal-binding</keyword>
<evidence type="ECO:0000256" key="1">
    <source>
        <dbReference type="ARBA" id="ARBA00004651"/>
    </source>
</evidence>
<keyword evidence="12" id="KW-1185">Reference proteome</keyword>
<dbReference type="GO" id="GO:0046872">
    <property type="term" value="F:metal ion binding"/>
    <property type="evidence" value="ECO:0007669"/>
    <property type="project" value="UniProtKB-KW"/>
</dbReference>
<dbReference type="NCBIfam" id="TIGR01494">
    <property type="entry name" value="ATPase_P-type"/>
    <property type="match status" value="1"/>
</dbReference>
<evidence type="ECO:0000256" key="7">
    <source>
        <dbReference type="ARBA" id="ARBA00022989"/>
    </source>
</evidence>
<sequence>MAGVRVKVVSGDSPAVVRHVVAALGLQATELLSGDEIAGLSDAALAARVDTVDLYARVSPDQKTRIVRALIARGHTVGFLGDGINDAPAIRAADVGLSVDGATDIAREAADMILLAPDLEVVAAGVAEGRRTYANIMKYIRMGTSSNVGNMVTMALASLWLPFLPLTPVQVLLNNLIYDLSQAGLPFDRTDAADVGQPQGWDMHALIRFTAIMAPLSSVFDLLTFAAMRHLFHLDPAAFRTGWFIESMATQILVVFVIRTRGPFWRSRPDPVMAGLLLGGLALAVALPLSPLAAGLGFGPLPLPVWACVSGLVLAYLAMAEGCKRPALSPVSPSPLRSG</sequence>
<dbReference type="Gene3D" id="3.40.50.1000">
    <property type="entry name" value="HAD superfamily/HAD-like"/>
    <property type="match status" value="1"/>
</dbReference>
<dbReference type="GO" id="GO:0015444">
    <property type="term" value="F:P-type magnesium transporter activity"/>
    <property type="evidence" value="ECO:0007669"/>
    <property type="project" value="InterPro"/>
</dbReference>
<keyword evidence="4 9" id="KW-0812">Transmembrane</keyword>
<dbReference type="InterPro" id="IPR006068">
    <property type="entry name" value="ATPase_P-typ_cation-transptr_C"/>
</dbReference>
<dbReference type="Gene3D" id="1.20.1110.10">
    <property type="entry name" value="Calcium-transporting ATPase, transmembrane domain"/>
    <property type="match status" value="1"/>
</dbReference>
<evidence type="ECO:0000259" key="10">
    <source>
        <dbReference type="Pfam" id="PF00689"/>
    </source>
</evidence>
<name>A0A0A1W8D6_9SPHN</name>
<evidence type="ECO:0000313" key="12">
    <source>
        <dbReference type="Proteomes" id="UP000032305"/>
    </source>
</evidence>
<dbReference type="SUPFAM" id="SSF56784">
    <property type="entry name" value="HAD-like"/>
    <property type="match status" value="1"/>
</dbReference>
<dbReference type="GO" id="GO:0005524">
    <property type="term" value="F:ATP binding"/>
    <property type="evidence" value="ECO:0007669"/>
    <property type="project" value="InterPro"/>
</dbReference>
<dbReference type="GO" id="GO:0016887">
    <property type="term" value="F:ATP hydrolysis activity"/>
    <property type="evidence" value="ECO:0007669"/>
    <property type="project" value="InterPro"/>
</dbReference>
<feature type="domain" description="Cation-transporting P-type ATPase C-terminal" evidence="10">
    <location>
        <begin position="163"/>
        <end position="324"/>
    </location>
</feature>
<proteinExistence type="predicted"/>
<dbReference type="Pfam" id="PF00689">
    <property type="entry name" value="Cation_ATPase_C"/>
    <property type="match status" value="1"/>
</dbReference>
<evidence type="ECO:0000256" key="9">
    <source>
        <dbReference type="SAM" id="Phobius"/>
    </source>
</evidence>
<evidence type="ECO:0000256" key="6">
    <source>
        <dbReference type="ARBA" id="ARBA00022842"/>
    </source>
</evidence>
<keyword evidence="8 9" id="KW-0472">Membrane</keyword>
<reference evidence="11 12" key="1">
    <citation type="submission" date="2014-11" db="EMBL/GenBank/DDBJ databases">
        <title>Whole genome shotgun sequence of Sphingomonas parapaucimobilis NBRC 15100.</title>
        <authorList>
            <person name="Katano-Makiyama Y."/>
            <person name="Hosoyama A."/>
            <person name="Hashimoto M."/>
            <person name="Hosoyama Y."/>
            <person name="Noguchi M."/>
            <person name="Numata M."/>
            <person name="Tsuchikane K."/>
            <person name="Hirakata S."/>
            <person name="Uohara A."/>
            <person name="Shimodaira J."/>
            <person name="Ohji S."/>
            <person name="Ichikawa N."/>
            <person name="Kimura A."/>
            <person name="Yamazoe A."/>
            <person name="Fujita N."/>
        </authorList>
    </citation>
    <scope>NUCLEOTIDE SEQUENCE [LARGE SCALE GENOMIC DNA]</scope>
    <source>
        <strain evidence="11 12">NBRC 15100</strain>
    </source>
</reference>
<keyword evidence="6" id="KW-0460">Magnesium</keyword>
<dbReference type="PANTHER" id="PTHR24093:SF128">
    <property type="entry name" value="MAGNESIUM-TRANSPORTING ATPASE, P-TYPE 1"/>
    <property type="match status" value="1"/>
</dbReference>
<feature type="transmembrane region" description="Helical" evidence="9">
    <location>
        <begin position="271"/>
        <end position="289"/>
    </location>
</feature>
<feature type="transmembrane region" description="Helical" evidence="9">
    <location>
        <begin position="206"/>
        <end position="228"/>
    </location>
</feature>
<evidence type="ECO:0000256" key="3">
    <source>
        <dbReference type="ARBA" id="ARBA00022553"/>
    </source>
</evidence>
<dbReference type="Proteomes" id="UP000032305">
    <property type="component" value="Unassembled WGS sequence"/>
</dbReference>
<evidence type="ECO:0000256" key="8">
    <source>
        <dbReference type="ARBA" id="ARBA00023136"/>
    </source>
</evidence>
<dbReference type="Pfam" id="PF00702">
    <property type="entry name" value="Hydrolase"/>
    <property type="match status" value="1"/>
</dbReference>
<keyword evidence="7 9" id="KW-1133">Transmembrane helix</keyword>
<dbReference type="GO" id="GO:0005886">
    <property type="term" value="C:plasma membrane"/>
    <property type="evidence" value="ECO:0007669"/>
    <property type="project" value="UniProtKB-SubCell"/>
</dbReference>
<comment type="subcellular location">
    <subcellularLocation>
        <location evidence="1">Cell membrane</location>
        <topology evidence="1">Multi-pass membrane protein</topology>
    </subcellularLocation>
</comment>
<evidence type="ECO:0000256" key="5">
    <source>
        <dbReference type="ARBA" id="ARBA00022723"/>
    </source>
</evidence>
<dbReference type="InterPro" id="IPR036412">
    <property type="entry name" value="HAD-like_sf"/>
</dbReference>